<comment type="caution">
    <text evidence="3">The sequence shown here is derived from an EMBL/GenBank/DDBJ whole genome shotgun (WGS) entry which is preliminary data.</text>
</comment>
<feature type="region of interest" description="Disordered" evidence="1">
    <location>
        <begin position="1"/>
        <end position="26"/>
    </location>
</feature>
<evidence type="ECO:0000313" key="3">
    <source>
        <dbReference type="EMBL" id="RZU53810.1"/>
    </source>
</evidence>
<dbReference type="RefSeq" id="WP_130512259.1">
    <property type="nucleotide sequence ID" value="NZ_SHKY01000001.1"/>
</dbReference>
<name>A0A4Q7ZRP1_9ACTN</name>
<proteinExistence type="predicted"/>
<keyword evidence="2" id="KW-1133">Transmembrane helix</keyword>
<organism evidence="3 4">
    <name type="scientific">Krasilnikovia cinnamomea</name>
    <dbReference type="NCBI Taxonomy" id="349313"/>
    <lineage>
        <taxon>Bacteria</taxon>
        <taxon>Bacillati</taxon>
        <taxon>Actinomycetota</taxon>
        <taxon>Actinomycetes</taxon>
        <taxon>Micromonosporales</taxon>
        <taxon>Micromonosporaceae</taxon>
        <taxon>Krasilnikovia</taxon>
    </lineage>
</organism>
<protein>
    <submittedName>
        <fullName evidence="3">Uncharacterized protein</fullName>
    </submittedName>
</protein>
<gene>
    <name evidence="3" type="ORF">EV385_5744</name>
</gene>
<dbReference type="AlphaFoldDB" id="A0A4Q7ZRP1"/>
<reference evidence="3 4" key="1">
    <citation type="submission" date="2019-02" db="EMBL/GenBank/DDBJ databases">
        <title>Sequencing the genomes of 1000 actinobacteria strains.</title>
        <authorList>
            <person name="Klenk H.-P."/>
        </authorList>
    </citation>
    <scope>NUCLEOTIDE SEQUENCE [LARGE SCALE GENOMIC DNA]</scope>
    <source>
        <strain evidence="3 4">DSM 45162</strain>
    </source>
</reference>
<dbReference type="Proteomes" id="UP000292564">
    <property type="component" value="Unassembled WGS sequence"/>
</dbReference>
<keyword evidence="2" id="KW-0812">Transmembrane</keyword>
<keyword evidence="4" id="KW-1185">Reference proteome</keyword>
<dbReference type="EMBL" id="SHKY01000001">
    <property type="protein sequence ID" value="RZU53810.1"/>
    <property type="molecule type" value="Genomic_DNA"/>
</dbReference>
<keyword evidence="2" id="KW-0472">Membrane</keyword>
<feature type="transmembrane region" description="Helical" evidence="2">
    <location>
        <begin position="31"/>
        <end position="51"/>
    </location>
</feature>
<evidence type="ECO:0000256" key="2">
    <source>
        <dbReference type="SAM" id="Phobius"/>
    </source>
</evidence>
<evidence type="ECO:0000256" key="1">
    <source>
        <dbReference type="SAM" id="MobiDB-lite"/>
    </source>
</evidence>
<accession>A0A4Q7ZRP1</accession>
<evidence type="ECO:0000313" key="4">
    <source>
        <dbReference type="Proteomes" id="UP000292564"/>
    </source>
</evidence>
<sequence>MKNGTVSGLRAQAPRRARQAQRAVRNHPAPAAGVLALAGAVAAVLLGRRAAKSRSARKRRLPRLLHR</sequence>